<feature type="region of interest" description="Disordered" evidence="1">
    <location>
        <begin position="156"/>
        <end position="229"/>
    </location>
</feature>
<dbReference type="OMA" id="KNGPNIR"/>
<dbReference type="CDD" id="cd02980">
    <property type="entry name" value="TRX_Fd_family"/>
    <property type="match status" value="1"/>
</dbReference>
<dbReference type="SUPFAM" id="SSF52833">
    <property type="entry name" value="Thioredoxin-like"/>
    <property type="match status" value="1"/>
</dbReference>
<dbReference type="Proteomes" id="UP000017836">
    <property type="component" value="Unassembled WGS sequence"/>
</dbReference>
<name>W1NWL2_AMBTC</name>
<proteinExistence type="predicted"/>
<protein>
    <recommendedName>
        <fullName evidence="4">Diacylglycerol acyltransferase</fullName>
    </recommendedName>
</protein>
<keyword evidence="3" id="KW-1185">Reference proteome</keyword>
<evidence type="ECO:0000313" key="3">
    <source>
        <dbReference type="Proteomes" id="UP000017836"/>
    </source>
</evidence>
<dbReference type="eggNOG" id="ENOG502RS12">
    <property type="taxonomic scope" value="Eukaryota"/>
</dbReference>
<evidence type="ECO:0008006" key="4">
    <source>
        <dbReference type="Google" id="ProtNLM"/>
    </source>
</evidence>
<reference evidence="3" key="1">
    <citation type="journal article" date="2013" name="Science">
        <title>The Amborella genome and the evolution of flowering plants.</title>
        <authorList>
            <consortium name="Amborella Genome Project"/>
        </authorList>
    </citation>
    <scope>NUCLEOTIDE SEQUENCE [LARGE SCALE GENOMIC DNA]</scope>
</reference>
<dbReference type="STRING" id="13333.W1NWL2"/>
<sequence length="398" mass="42884">MEASSAVSRPISRLPFTEKRFSVPHKPFRVKVSLDCPSVSVPTKRFSGNLRLVKEEWTVSRLCKNPFSKGYGGLGFSDASHVMYYCEGATCRSNVKEEKKRKKLLKGLEKDLFSFSGMFNGAEIEGNLAGEVKGKMISEATNVLLTQLQQLKAEQKEIKKRRKAMKAAQKEMRSPREAVDSSSSSSESSDSECEVVTMNRLRNSLLTKPSPDPQAPVEEATLSLTESEPVEETTLSLTESEPILLYPVQELSIPAQLEKSAVSSAMNQIRNKPAETCCSGSPLHCSGSPLPTAAVESIGGERMEEKGERIQVCMGGKCKKSGAAELMEAFQRSLGSQGSVVGCKCMGKCKDGPNVRVSSNNGEEGVLKALCIGVGLEDVGSIVANYLGGNKDVGLVAA</sequence>
<dbReference type="AlphaFoldDB" id="W1NWL2"/>
<accession>W1NWL2</accession>
<dbReference type="InterPro" id="IPR036249">
    <property type="entry name" value="Thioredoxin-like_sf"/>
</dbReference>
<dbReference type="Gramene" id="ERN02032">
    <property type="protein sequence ID" value="ERN02032"/>
    <property type="gene ID" value="AMTR_s00045p00115420"/>
</dbReference>
<evidence type="ECO:0000256" key="1">
    <source>
        <dbReference type="SAM" id="MobiDB-lite"/>
    </source>
</evidence>
<dbReference type="KEGG" id="atr:18430132"/>
<dbReference type="EMBL" id="KI394661">
    <property type="protein sequence ID" value="ERN02032.1"/>
    <property type="molecule type" value="Genomic_DNA"/>
</dbReference>
<dbReference type="Gene3D" id="3.40.30.10">
    <property type="entry name" value="Glutaredoxin"/>
    <property type="match status" value="1"/>
</dbReference>
<gene>
    <name evidence="2" type="ORF">AMTR_s00045p00115420</name>
</gene>
<organism evidence="2 3">
    <name type="scientific">Amborella trichopoda</name>
    <dbReference type="NCBI Taxonomy" id="13333"/>
    <lineage>
        <taxon>Eukaryota</taxon>
        <taxon>Viridiplantae</taxon>
        <taxon>Streptophyta</taxon>
        <taxon>Embryophyta</taxon>
        <taxon>Tracheophyta</taxon>
        <taxon>Spermatophyta</taxon>
        <taxon>Magnoliopsida</taxon>
        <taxon>Amborellales</taxon>
        <taxon>Amborellaceae</taxon>
        <taxon>Amborella</taxon>
    </lineage>
</organism>
<feature type="compositionally biased region" description="Basic and acidic residues" evidence="1">
    <location>
        <begin position="168"/>
        <end position="179"/>
    </location>
</feature>
<dbReference type="HOGENOM" id="CLU_065888_0_0_1"/>
<dbReference type="OrthoDB" id="913780at2759"/>
<evidence type="ECO:0000313" key="2">
    <source>
        <dbReference type="EMBL" id="ERN02032.1"/>
    </source>
</evidence>